<dbReference type="PANTHER" id="PTHR43775">
    <property type="entry name" value="FATTY ACID SYNTHASE"/>
    <property type="match status" value="1"/>
</dbReference>
<dbReference type="InterPro" id="IPR014030">
    <property type="entry name" value="Ketoacyl_synth_N"/>
</dbReference>
<dbReference type="STRING" id="6573.A0A210QPW9"/>
<dbReference type="SUPFAM" id="SSF53901">
    <property type="entry name" value="Thiolase-like"/>
    <property type="match status" value="1"/>
</dbReference>
<evidence type="ECO:0000256" key="3">
    <source>
        <dbReference type="ARBA" id="ARBA00022679"/>
    </source>
</evidence>
<proteinExistence type="inferred from homology"/>
<dbReference type="InterPro" id="IPR016039">
    <property type="entry name" value="Thiolase-like"/>
</dbReference>
<evidence type="ECO:0000256" key="4">
    <source>
        <dbReference type="RuleBase" id="RU003694"/>
    </source>
</evidence>
<accession>A0A210QPW9</accession>
<sequence length="553" mass="60688">MDDDNSIVIVGVGCKFPGADNLDEFWRVLIEGENHVIEIPRDRWNNDAFYHKDPNEPGKSYVTRAGFIKKYDEWDNKMFNVNEMEAAWVDPQQRYVLDCVHMAIEDGGITKTVLNGSNTGVYIGVMNDDYKGSSNNDLNTMTNYSLTGTSPSIISARVSYTYNLLGPSMSIDTACSSALVAIHTASQALKSGDCEVAICGGVNSILYPDIFVPLSKARMVSPTGQCQAFSDKADGYARGEGCGIVILKTKKQALLDGNKIWAAIATGCNQDGRTTTPITAPSSIQQRNLLLKVYSETGVNPEDVQYIEAHGTGTPVGDPIETNTLGKFFAEKAPVDDHQDNILLGSVKTNIGHLESAAGAAGLIKVLLMMTHGKIVPSLHFEKANPNIDFDSYRLEVARQISPWPCLTQGGGRLSCVNSFGFGGTNSHAIVKQYSDVVFGEKTKTIKEKHIIAVSATDLKSLEKNLIHLKQNIHKAKYCIEDISYTSTCRRDHYTYRVALHGNTKEDIARNCKEQLQQLQSLKPPGFSKPNVVFVFCGVGTTWRGMCQELLNY</sequence>
<evidence type="ECO:0000256" key="1">
    <source>
        <dbReference type="ARBA" id="ARBA00022450"/>
    </source>
</evidence>
<dbReference type="Gene3D" id="3.40.47.10">
    <property type="match status" value="1"/>
</dbReference>
<dbReference type="InterPro" id="IPR018201">
    <property type="entry name" value="Ketoacyl_synth_AS"/>
</dbReference>
<reference evidence="6 7" key="1">
    <citation type="journal article" date="2017" name="Nat. Ecol. Evol.">
        <title>Scallop genome provides insights into evolution of bilaterian karyotype and development.</title>
        <authorList>
            <person name="Wang S."/>
            <person name="Zhang J."/>
            <person name="Jiao W."/>
            <person name="Li J."/>
            <person name="Xun X."/>
            <person name="Sun Y."/>
            <person name="Guo X."/>
            <person name="Huan P."/>
            <person name="Dong B."/>
            <person name="Zhang L."/>
            <person name="Hu X."/>
            <person name="Sun X."/>
            <person name="Wang J."/>
            <person name="Zhao C."/>
            <person name="Wang Y."/>
            <person name="Wang D."/>
            <person name="Huang X."/>
            <person name="Wang R."/>
            <person name="Lv J."/>
            <person name="Li Y."/>
            <person name="Zhang Z."/>
            <person name="Liu B."/>
            <person name="Lu W."/>
            <person name="Hui Y."/>
            <person name="Liang J."/>
            <person name="Zhou Z."/>
            <person name="Hou R."/>
            <person name="Li X."/>
            <person name="Liu Y."/>
            <person name="Li H."/>
            <person name="Ning X."/>
            <person name="Lin Y."/>
            <person name="Zhao L."/>
            <person name="Xing Q."/>
            <person name="Dou J."/>
            <person name="Li Y."/>
            <person name="Mao J."/>
            <person name="Guo H."/>
            <person name="Dou H."/>
            <person name="Li T."/>
            <person name="Mu C."/>
            <person name="Jiang W."/>
            <person name="Fu Q."/>
            <person name="Fu X."/>
            <person name="Miao Y."/>
            <person name="Liu J."/>
            <person name="Yu Q."/>
            <person name="Li R."/>
            <person name="Liao H."/>
            <person name="Li X."/>
            <person name="Kong Y."/>
            <person name="Jiang Z."/>
            <person name="Chourrout D."/>
            <person name="Li R."/>
            <person name="Bao Z."/>
        </authorList>
    </citation>
    <scope>NUCLEOTIDE SEQUENCE [LARGE SCALE GENOMIC DNA]</scope>
    <source>
        <strain evidence="6 7">PY_sf001</strain>
    </source>
</reference>
<organism evidence="6 7">
    <name type="scientific">Mizuhopecten yessoensis</name>
    <name type="common">Japanese scallop</name>
    <name type="synonym">Patinopecten yessoensis</name>
    <dbReference type="NCBI Taxonomy" id="6573"/>
    <lineage>
        <taxon>Eukaryota</taxon>
        <taxon>Metazoa</taxon>
        <taxon>Spiralia</taxon>
        <taxon>Lophotrochozoa</taxon>
        <taxon>Mollusca</taxon>
        <taxon>Bivalvia</taxon>
        <taxon>Autobranchia</taxon>
        <taxon>Pteriomorphia</taxon>
        <taxon>Pectinida</taxon>
        <taxon>Pectinoidea</taxon>
        <taxon>Pectinidae</taxon>
        <taxon>Mizuhopecten</taxon>
    </lineage>
</organism>
<dbReference type="AlphaFoldDB" id="A0A210QPW9"/>
<dbReference type="GO" id="GO:0006633">
    <property type="term" value="P:fatty acid biosynthetic process"/>
    <property type="evidence" value="ECO:0007669"/>
    <property type="project" value="InterPro"/>
</dbReference>
<dbReference type="GO" id="GO:0004315">
    <property type="term" value="F:3-oxoacyl-[acyl-carrier-protein] synthase activity"/>
    <property type="evidence" value="ECO:0007669"/>
    <property type="project" value="InterPro"/>
</dbReference>
<dbReference type="PANTHER" id="PTHR43775:SF37">
    <property type="entry name" value="SI:DKEY-61P9.11"/>
    <property type="match status" value="1"/>
</dbReference>
<feature type="domain" description="Ketosynthase family 3 (KS3)" evidence="5">
    <location>
        <begin position="4"/>
        <end position="433"/>
    </location>
</feature>
<name>A0A210QPW9_MIZYE</name>
<evidence type="ECO:0000313" key="7">
    <source>
        <dbReference type="Proteomes" id="UP000242188"/>
    </source>
</evidence>
<keyword evidence="3 4" id="KW-0808">Transferase</keyword>
<dbReference type="Proteomes" id="UP000242188">
    <property type="component" value="Unassembled WGS sequence"/>
</dbReference>
<dbReference type="PROSITE" id="PS00606">
    <property type="entry name" value="KS3_1"/>
    <property type="match status" value="1"/>
</dbReference>
<dbReference type="EMBL" id="NEDP02002474">
    <property type="protein sequence ID" value="OWF50769.1"/>
    <property type="molecule type" value="Genomic_DNA"/>
</dbReference>
<gene>
    <name evidence="6" type="ORF">KP79_PYT18184</name>
</gene>
<keyword evidence="1" id="KW-0596">Phosphopantetheine</keyword>
<dbReference type="Pfam" id="PF16197">
    <property type="entry name" value="KAsynt_C_assoc"/>
    <property type="match status" value="1"/>
</dbReference>
<keyword evidence="2" id="KW-0597">Phosphoprotein</keyword>
<keyword evidence="7" id="KW-1185">Reference proteome</keyword>
<dbReference type="InterPro" id="IPR050091">
    <property type="entry name" value="PKS_NRPS_Biosynth_Enz"/>
</dbReference>
<dbReference type="InterPro" id="IPR014031">
    <property type="entry name" value="Ketoacyl_synth_C"/>
</dbReference>
<dbReference type="OrthoDB" id="329835at2759"/>
<dbReference type="Gene3D" id="3.40.366.10">
    <property type="entry name" value="Malonyl-Coenzyme A Acyl Carrier Protein, domain 2"/>
    <property type="match status" value="1"/>
</dbReference>
<comment type="caution">
    <text evidence="6">The sequence shown here is derived from an EMBL/GenBank/DDBJ whole genome shotgun (WGS) entry which is preliminary data.</text>
</comment>
<dbReference type="InterPro" id="IPR020841">
    <property type="entry name" value="PKS_Beta-ketoAc_synthase_dom"/>
</dbReference>
<evidence type="ECO:0000259" key="5">
    <source>
        <dbReference type="PROSITE" id="PS52004"/>
    </source>
</evidence>
<evidence type="ECO:0000256" key="2">
    <source>
        <dbReference type="ARBA" id="ARBA00022553"/>
    </source>
</evidence>
<dbReference type="GO" id="GO:0004312">
    <property type="term" value="F:fatty acid synthase activity"/>
    <property type="evidence" value="ECO:0007669"/>
    <property type="project" value="TreeGrafter"/>
</dbReference>
<dbReference type="CDD" id="cd00833">
    <property type="entry name" value="PKS"/>
    <property type="match status" value="1"/>
</dbReference>
<comment type="similarity">
    <text evidence="4">Belongs to the thiolase-like superfamily. Beta-ketoacyl-ACP synthases family.</text>
</comment>
<dbReference type="Pfam" id="PF02801">
    <property type="entry name" value="Ketoacyl-synt_C"/>
    <property type="match status" value="1"/>
</dbReference>
<dbReference type="InterPro" id="IPR001227">
    <property type="entry name" value="Ac_transferase_dom_sf"/>
</dbReference>
<dbReference type="Gene3D" id="3.30.70.3290">
    <property type="match status" value="1"/>
</dbReference>
<dbReference type="InterPro" id="IPR032821">
    <property type="entry name" value="PKS_assoc"/>
</dbReference>
<dbReference type="PROSITE" id="PS52004">
    <property type="entry name" value="KS3_2"/>
    <property type="match status" value="1"/>
</dbReference>
<dbReference type="Pfam" id="PF00109">
    <property type="entry name" value="ketoacyl-synt"/>
    <property type="match status" value="1"/>
</dbReference>
<protein>
    <submittedName>
        <fullName evidence="6">Phthiocerol synthesis polyketide synthase type I PpsB</fullName>
    </submittedName>
</protein>
<evidence type="ECO:0000313" key="6">
    <source>
        <dbReference type="EMBL" id="OWF50769.1"/>
    </source>
</evidence>
<dbReference type="SMART" id="SM00825">
    <property type="entry name" value="PKS_KS"/>
    <property type="match status" value="1"/>
</dbReference>